<organism evidence="3">
    <name type="scientific">Eggerthella lenta</name>
    <name type="common">Eubacterium lentum</name>
    <dbReference type="NCBI Taxonomy" id="84112"/>
    <lineage>
        <taxon>Bacteria</taxon>
        <taxon>Bacillati</taxon>
        <taxon>Actinomycetota</taxon>
        <taxon>Coriobacteriia</taxon>
        <taxon>Eggerthellales</taxon>
        <taxon>Eggerthellaceae</taxon>
        <taxon>Eggerthella</taxon>
    </lineage>
</organism>
<dbReference type="GeneID" id="69511470"/>
<evidence type="ECO:0000256" key="2">
    <source>
        <dbReference type="SAM" id="Phobius"/>
    </source>
</evidence>
<keyword evidence="2" id="KW-1133">Transmembrane helix</keyword>
<reference evidence="3" key="1">
    <citation type="submission" date="2019-11" db="EMBL/GenBank/DDBJ databases">
        <authorList>
            <person name="Feng L."/>
        </authorList>
    </citation>
    <scope>NUCLEOTIDE SEQUENCE</scope>
    <source>
        <strain evidence="3">ElentaLFYP107</strain>
    </source>
</reference>
<dbReference type="InterPro" id="IPR019277">
    <property type="entry name" value="DUF2304"/>
</dbReference>
<gene>
    <name evidence="3" type="ORF">ELLFYP107_02908</name>
</gene>
<feature type="transmembrane region" description="Helical" evidence="2">
    <location>
        <begin position="36"/>
        <end position="56"/>
    </location>
</feature>
<name>A0A6N3EVA1_EGGLN</name>
<dbReference type="Pfam" id="PF10066">
    <property type="entry name" value="DUF2304"/>
    <property type="match status" value="1"/>
</dbReference>
<feature type="region of interest" description="Disordered" evidence="1">
    <location>
        <begin position="114"/>
        <end position="133"/>
    </location>
</feature>
<sequence length="133" mass="14748">MFVLQIVAIVLCVAFFAYVVHLVARERLLLKYSLLWMALTIAILLCALFPQPLYSISSLLGFETPSNFIFFIGLFFLLAISLSLSSIASKQAIMIKNLVQEQALLAKKLGAANANPQHSDAHDFPDDHSQEHA</sequence>
<protein>
    <recommendedName>
        <fullName evidence="4">DUF2304 domain-containing protein</fullName>
    </recommendedName>
</protein>
<evidence type="ECO:0008006" key="4">
    <source>
        <dbReference type="Google" id="ProtNLM"/>
    </source>
</evidence>
<feature type="transmembrane region" description="Helical" evidence="2">
    <location>
        <begin position="6"/>
        <end position="24"/>
    </location>
</feature>
<dbReference type="AlphaFoldDB" id="A0A6N3EVA1"/>
<keyword evidence="2" id="KW-0812">Transmembrane</keyword>
<keyword evidence="2" id="KW-0472">Membrane</keyword>
<dbReference type="RefSeq" id="WP_057385385.1">
    <property type="nucleotide sequence ID" value="NZ_AP025575.1"/>
</dbReference>
<feature type="transmembrane region" description="Helical" evidence="2">
    <location>
        <begin position="68"/>
        <end position="88"/>
    </location>
</feature>
<dbReference type="EMBL" id="CACRTT010000026">
    <property type="protein sequence ID" value="VYU42901.1"/>
    <property type="molecule type" value="Genomic_DNA"/>
</dbReference>
<evidence type="ECO:0000313" key="3">
    <source>
        <dbReference type="EMBL" id="VYU42901.1"/>
    </source>
</evidence>
<proteinExistence type="predicted"/>
<accession>A0A6N3EVA1</accession>
<evidence type="ECO:0000256" key="1">
    <source>
        <dbReference type="SAM" id="MobiDB-lite"/>
    </source>
</evidence>
<feature type="compositionally biased region" description="Basic and acidic residues" evidence="1">
    <location>
        <begin position="119"/>
        <end position="133"/>
    </location>
</feature>